<dbReference type="Pfam" id="PF16984">
    <property type="entry name" value="Grp7_allergen"/>
    <property type="match status" value="1"/>
</dbReference>
<evidence type="ECO:0000256" key="1">
    <source>
        <dbReference type="SAM" id="SignalP"/>
    </source>
</evidence>
<dbReference type="InterPro" id="IPR038602">
    <property type="entry name" value="Mite_allergen_7_sf"/>
</dbReference>
<reference evidence="2" key="3">
    <citation type="submission" date="2024-02" db="EMBL/GenBank/DDBJ databases">
        <authorList>
            <person name="Mcdaniel E.A."/>
            <person name="Celebi F.M."/>
            <person name="Reiter T."/>
            <person name="Weiss E.C."/>
            <person name="Chou S."/>
        </authorList>
    </citation>
    <scope>NUCLEOTIDE SEQUENCE</scope>
    <source>
        <strain evidence="2">F_SG_1</strain>
        <tissue evidence="2">Salivary glands</tissue>
    </source>
</reference>
<gene>
    <name evidence="3" type="ORF">V5799_031145</name>
    <name evidence="2" type="ORF">V5799_032131</name>
</gene>
<dbReference type="EMBL" id="JARKHS020027556">
    <property type="protein sequence ID" value="KAK8765260.1"/>
    <property type="molecule type" value="Genomic_DNA"/>
</dbReference>
<evidence type="ECO:0000313" key="3">
    <source>
        <dbReference type="EMBL" id="KAK8775510.1"/>
    </source>
</evidence>
<protein>
    <recommendedName>
        <fullName evidence="5">Secreted protein</fullName>
    </recommendedName>
</protein>
<dbReference type="Proteomes" id="UP001321473">
    <property type="component" value="Unassembled WGS sequence"/>
</dbReference>
<evidence type="ECO:0000313" key="4">
    <source>
        <dbReference type="Proteomes" id="UP001321473"/>
    </source>
</evidence>
<reference evidence="2 4" key="1">
    <citation type="journal article" date="2023" name="Arcadia Sci">
        <title>De novo assembly of a long-read Amblyomma americanum tick genome.</title>
        <authorList>
            <person name="Chou S."/>
            <person name="Poskanzer K.E."/>
            <person name="Rollins M."/>
            <person name="Thuy-Boun P.S."/>
        </authorList>
    </citation>
    <scope>NUCLEOTIDE SEQUENCE [LARGE SCALE GENOMIC DNA]</scope>
    <source>
        <strain evidence="2">F_SG_1</strain>
        <tissue evidence="2">Salivary glands</tissue>
    </source>
</reference>
<comment type="caution">
    <text evidence="2">The sequence shown here is derived from an EMBL/GenBank/DDBJ whole genome shotgun (WGS) entry which is preliminary data.</text>
</comment>
<sequence>MNAAASLLALCLLSEAVHGAPKPAVEALVAARAVLSSLESAPVRDVVLQDRVFRVGLGSFSGEAALSNGTLRSVASLRAINLTPSEGSLIRANLLLSRLSIRYNANVTFGARTEAAEMDVEVDSLELVVELSHDGQLDLQSVEALEMDEMRVNFRGLRVFLAQSELLSLLFRGAFRFDIEDEVVAVFEELLRELVDAYNVNNL</sequence>
<feature type="signal peptide" evidence="1">
    <location>
        <begin position="1"/>
        <end position="19"/>
    </location>
</feature>
<dbReference type="InterPro" id="IPR020234">
    <property type="entry name" value="Mite_allergen_group-7"/>
</dbReference>
<dbReference type="AlphaFoldDB" id="A0AAQ4DS20"/>
<evidence type="ECO:0008006" key="5">
    <source>
        <dbReference type="Google" id="ProtNLM"/>
    </source>
</evidence>
<dbReference type="Gene3D" id="3.15.10.50">
    <property type="match status" value="1"/>
</dbReference>
<proteinExistence type="predicted"/>
<reference evidence="2" key="2">
    <citation type="submission" date="2023-03" db="EMBL/GenBank/DDBJ databases">
        <authorList>
            <person name="Thuy-Boun P."/>
        </authorList>
    </citation>
    <scope>NUCLEOTIDE SEQUENCE</scope>
    <source>
        <strain evidence="2">F_SG_1</strain>
        <tissue evidence="2">Salivary glands</tissue>
    </source>
</reference>
<keyword evidence="4" id="KW-1185">Reference proteome</keyword>
<organism evidence="2 4">
    <name type="scientific">Amblyomma americanum</name>
    <name type="common">Lone star tick</name>
    <dbReference type="NCBI Taxonomy" id="6943"/>
    <lineage>
        <taxon>Eukaryota</taxon>
        <taxon>Metazoa</taxon>
        <taxon>Ecdysozoa</taxon>
        <taxon>Arthropoda</taxon>
        <taxon>Chelicerata</taxon>
        <taxon>Arachnida</taxon>
        <taxon>Acari</taxon>
        <taxon>Parasitiformes</taxon>
        <taxon>Ixodida</taxon>
        <taxon>Ixodoidea</taxon>
        <taxon>Ixodidae</taxon>
        <taxon>Amblyomminae</taxon>
        <taxon>Amblyomma</taxon>
    </lineage>
</organism>
<name>A0AAQ4DS20_AMBAM</name>
<feature type="chain" id="PRO_5044712277" description="Secreted protein" evidence="1">
    <location>
        <begin position="20"/>
        <end position="203"/>
    </location>
</feature>
<dbReference type="EMBL" id="JARKHS020014060">
    <property type="protein sequence ID" value="KAK8775510.1"/>
    <property type="molecule type" value="Genomic_DNA"/>
</dbReference>
<keyword evidence="1" id="KW-0732">Signal</keyword>
<evidence type="ECO:0000313" key="2">
    <source>
        <dbReference type="EMBL" id="KAK8765260.1"/>
    </source>
</evidence>
<accession>A0AAQ4DS20</accession>